<dbReference type="EMBL" id="JAJTJA010000002">
    <property type="protein sequence ID" value="KAH8703258.1"/>
    <property type="molecule type" value="Genomic_DNA"/>
</dbReference>
<evidence type="ECO:0000259" key="3">
    <source>
        <dbReference type="PROSITE" id="PS00036"/>
    </source>
</evidence>
<feature type="region of interest" description="Disordered" evidence="2">
    <location>
        <begin position="1"/>
        <end position="31"/>
    </location>
</feature>
<feature type="domain" description="BZIP" evidence="3">
    <location>
        <begin position="18"/>
        <end position="33"/>
    </location>
</feature>
<feature type="compositionally biased region" description="Basic residues" evidence="2">
    <location>
        <begin position="19"/>
        <end position="31"/>
    </location>
</feature>
<dbReference type="Gene3D" id="1.20.5.170">
    <property type="match status" value="1"/>
</dbReference>
<name>A0AAD4L2Z0_9EURO</name>
<dbReference type="RefSeq" id="XP_046076276.1">
    <property type="nucleotide sequence ID" value="XM_046215075.1"/>
</dbReference>
<comment type="caution">
    <text evidence="4">The sequence shown here is derived from an EMBL/GenBank/DDBJ whole genome shotgun (WGS) entry which is preliminary data.</text>
</comment>
<feature type="compositionally biased region" description="Basic and acidic residues" evidence="2">
    <location>
        <begin position="9"/>
        <end position="18"/>
    </location>
</feature>
<evidence type="ECO:0000256" key="1">
    <source>
        <dbReference type="SAM" id="Coils"/>
    </source>
</evidence>
<dbReference type="AlphaFoldDB" id="A0AAD4L2Z0"/>
<dbReference type="InterPro" id="IPR046347">
    <property type="entry name" value="bZIP_sf"/>
</dbReference>
<accession>A0AAD4L2Z0</accession>
<dbReference type="Proteomes" id="UP001201262">
    <property type="component" value="Unassembled WGS sequence"/>
</dbReference>
<protein>
    <recommendedName>
        <fullName evidence="3">BZIP domain-containing protein</fullName>
    </recommendedName>
</protein>
<dbReference type="Pfam" id="PF11905">
    <property type="entry name" value="DUF3425"/>
    <property type="match status" value="1"/>
</dbReference>
<dbReference type="PROSITE" id="PS00036">
    <property type="entry name" value="BZIP_BASIC"/>
    <property type="match status" value="1"/>
</dbReference>
<organism evidence="4 5">
    <name type="scientific">Talaromyces proteolyticus</name>
    <dbReference type="NCBI Taxonomy" id="1131652"/>
    <lineage>
        <taxon>Eukaryota</taxon>
        <taxon>Fungi</taxon>
        <taxon>Dikarya</taxon>
        <taxon>Ascomycota</taxon>
        <taxon>Pezizomycotina</taxon>
        <taxon>Eurotiomycetes</taxon>
        <taxon>Eurotiomycetidae</taxon>
        <taxon>Eurotiales</taxon>
        <taxon>Trichocomaceae</taxon>
        <taxon>Talaromyces</taxon>
        <taxon>Talaromyces sect. Bacilispori</taxon>
    </lineage>
</organism>
<dbReference type="InterPro" id="IPR021833">
    <property type="entry name" value="DUF3425"/>
</dbReference>
<feature type="coiled-coil region" evidence="1">
    <location>
        <begin position="56"/>
        <end position="90"/>
    </location>
</feature>
<gene>
    <name evidence="4" type="ORF">BGW36DRAFT_369057</name>
</gene>
<evidence type="ECO:0000256" key="2">
    <source>
        <dbReference type="SAM" id="MobiDB-lite"/>
    </source>
</evidence>
<evidence type="ECO:0000313" key="5">
    <source>
        <dbReference type="Proteomes" id="UP001201262"/>
    </source>
</evidence>
<proteinExistence type="predicted"/>
<dbReference type="CDD" id="cd14688">
    <property type="entry name" value="bZIP_YAP"/>
    <property type="match status" value="1"/>
</dbReference>
<reference evidence="4" key="1">
    <citation type="submission" date="2021-12" db="EMBL/GenBank/DDBJ databases">
        <title>Convergent genome expansion in fungi linked to evolution of root-endophyte symbiosis.</title>
        <authorList>
            <consortium name="DOE Joint Genome Institute"/>
            <person name="Ke Y.-H."/>
            <person name="Bonito G."/>
            <person name="Liao H.-L."/>
            <person name="Looney B."/>
            <person name="Rojas-Flechas A."/>
            <person name="Nash J."/>
            <person name="Hameed K."/>
            <person name="Schadt C."/>
            <person name="Martin F."/>
            <person name="Crous P.W."/>
            <person name="Miettinen O."/>
            <person name="Magnuson J.K."/>
            <person name="Labbe J."/>
            <person name="Jacobson D."/>
            <person name="Doktycz M.J."/>
            <person name="Veneault-Fourrey C."/>
            <person name="Kuo A."/>
            <person name="Mondo S."/>
            <person name="Calhoun S."/>
            <person name="Riley R."/>
            <person name="Ohm R."/>
            <person name="LaButti K."/>
            <person name="Andreopoulos B."/>
            <person name="Pangilinan J."/>
            <person name="Nolan M."/>
            <person name="Tritt A."/>
            <person name="Clum A."/>
            <person name="Lipzen A."/>
            <person name="Daum C."/>
            <person name="Barry K."/>
            <person name="Grigoriev I.V."/>
            <person name="Vilgalys R."/>
        </authorList>
    </citation>
    <scope>NUCLEOTIDE SEQUENCE</scope>
    <source>
        <strain evidence="4">PMI_201</strain>
    </source>
</reference>
<evidence type="ECO:0000313" key="4">
    <source>
        <dbReference type="EMBL" id="KAH8703258.1"/>
    </source>
</evidence>
<dbReference type="SUPFAM" id="SSF57959">
    <property type="entry name" value="Leucine zipper domain"/>
    <property type="match status" value="1"/>
</dbReference>
<feature type="region of interest" description="Disordered" evidence="2">
    <location>
        <begin position="104"/>
        <end position="123"/>
    </location>
</feature>
<dbReference type="InterPro" id="IPR004827">
    <property type="entry name" value="bZIP"/>
</dbReference>
<keyword evidence="1" id="KW-0175">Coiled coil</keyword>
<sequence>MIRLNQKSQKRDPEDLERKRTRNRLSQRAYRRRHAEYVRGLQKCVEGADTTESEGLKQMRSENQYLRKELVELQSKLTRLTETLKALAGSVSNALDKCSVEGSSNEAAEVVPPSEPGGSEPQDRIFNPELGGSAVYSVTADDPLMPVIESSTTISHPSLSSQVAGCLEVSCDTFGWDATSDVSSCLLLPQIPNIWNHEYQMGLQPYMRALSECERSSLKLGKAWVETNSPFSDHISTLSHLLRAKLGRIGPQLEHYEMLYRQVLAVLGLFNSLTRPAAMAWYAKTRFYHIVDLTTWQLHPCPELLNRVEKQYRPTVLQLQHQHPGIIDWIPFPALRDRLICLHSANPQIDQIFCDVVSSYVVEACMADLVLGAPATRVYLRVTDVAMGAADAENKDIDPAAVLPAPDVSSLFSLGECAQAVFKLLKMNHGVSHYKLDPSFFGTYPELFDPENDIVAQGFPLKPNSQIILPSPSRLNDLTFQIYRSFLEFHALAPL</sequence>
<dbReference type="PANTHER" id="PTHR38116:SF9">
    <property type="entry name" value="BZIP DOMAIN-CONTAINING PROTEIN"/>
    <property type="match status" value="1"/>
</dbReference>
<keyword evidence="5" id="KW-1185">Reference proteome</keyword>
<dbReference type="GO" id="GO:0003700">
    <property type="term" value="F:DNA-binding transcription factor activity"/>
    <property type="evidence" value="ECO:0007669"/>
    <property type="project" value="InterPro"/>
</dbReference>
<dbReference type="PANTHER" id="PTHR38116">
    <property type="entry name" value="CHROMOSOME 7, WHOLE GENOME SHOTGUN SEQUENCE"/>
    <property type="match status" value="1"/>
</dbReference>
<dbReference type="GeneID" id="70245362"/>